<keyword evidence="7 9" id="KW-0413">Isomerase</keyword>
<dbReference type="InterPro" id="IPR001179">
    <property type="entry name" value="PPIase_FKBP_dom"/>
</dbReference>
<keyword evidence="6 9" id="KW-0143">Chaperone</keyword>
<dbReference type="GO" id="GO:0043335">
    <property type="term" value="P:protein unfolding"/>
    <property type="evidence" value="ECO:0007669"/>
    <property type="project" value="TreeGrafter"/>
</dbReference>
<protein>
    <recommendedName>
        <fullName evidence="4 9">Trigger factor</fullName>
        <shortName evidence="9">TF</shortName>
        <ecNumber evidence="3 9">5.2.1.8</ecNumber>
    </recommendedName>
    <alternativeName>
        <fullName evidence="8 9">PPIase</fullName>
    </alternativeName>
</protein>
<organism evidence="14 15">
    <name type="scientific">Candidatus Staskawiczbacteria bacterium RIFCSPLOWO2_01_FULL_33_9</name>
    <dbReference type="NCBI Taxonomy" id="1802211"/>
    <lineage>
        <taxon>Bacteria</taxon>
        <taxon>Candidatus Staskawicziibacteriota</taxon>
    </lineage>
</organism>
<evidence type="ECO:0000259" key="11">
    <source>
        <dbReference type="Pfam" id="PF00254"/>
    </source>
</evidence>
<dbReference type="InterPro" id="IPR046357">
    <property type="entry name" value="PPIase_dom_sf"/>
</dbReference>
<comment type="catalytic activity">
    <reaction evidence="1 9">
        <text>[protein]-peptidylproline (omega=180) = [protein]-peptidylproline (omega=0)</text>
        <dbReference type="Rhea" id="RHEA:16237"/>
        <dbReference type="Rhea" id="RHEA-COMP:10747"/>
        <dbReference type="Rhea" id="RHEA-COMP:10748"/>
        <dbReference type="ChEBI" id="CHEBI:83833"/>
        <dbReference type="ChEBI" id="CHEBI:83834"/>
        <dbReference type="EC" id="5.2.1.8"/>
    </reaction>
</comment>
<dbReference type="SUPFAM" id="SSF102735">
    <property type="entry name" value="Trigger factor ribosome-binding domain"/>
    <property type="match status" value="1"/>
</dbReference>
<dbReference type="GO" id="GO:0051083">
    <property type="term" value="P:'de novo' cotranslational protein folding"/>
    <property type="evidence" value="ECO:0007669"/>
    <property type="project" value="TreeGrafter"/>
</dbReference>
<feature type="domain" description="Trigger factor ribosome-binding bacterial" evidence="12">
    <location>
        <begin position="1"/>
        <end position="149"/>
    </location>
</feature>
<dbReference type="InterPro" id="IPR005215">
    <property type="entry name" value="Trig_fac"/>
</dbReference>
<dbReference type="InterPro" id="IPR008880">
    <property type="entry name" value="Trigger_fac_C"/>
</dbReference>
<dbReference type="PIRSF" id="PIRSF003095">
    <property type="entry name" value="Trigger_factor"/>
    <property type="match status" value="1"/>
</dbReference>
<feature type="coiled-coil region" evidence="10">
    <location>
        <begin position="363"/>
        <end position="397"/>
    </location>
</feature>
<dbReference type="InterPro" id="IPR037041">
    <property type="entry name" value="Trigger_fac_C_sf"/>
</dbReference>
<evidence type="ECO:0000259" key="12">
    <source>
        <dbReference type="Pfam" id="PF05697"/>
    </source>
</evidence>
<dbReference type="HAMAP" id="MF_00303">
    <property type="entry name" value="Trigger_factor_Tig"/>
    <property type="match status" value="1"/>
</dbReference>
<keyword evidence="9" id="KW-0131">Cell cycle</keyword>
<gene>
    <name evidence="9" type="primary">tig</name>
    <name evidence="14" type="ORF">A2904_01985</name>
</gene>
<evidence type="ECO:0000256" key="10">
    <source>
        <dbReference type="SAM" id="Coils"/>
    </source>
</evidence>
<dbReference type="SUPFAM" id="SSF109998">
    <property type="entry name" value="Triger factor/SurA peptide-binding domain-like"/>
    <property type="match status" value="1"/>
</dbReference>
<evidence type="ECO:0000256" key="7">
    <source>
        <dbReference type="ARBA" id="ARBA00023235"/>
    </source>
</evidence>
<comment type="subcellular location">
    <subcellularLocation>
        <location evidence="9">Cytoplasm</location>
    </subcellularLocation>
    <text evidence="9">About half TF is bound to the ribosome near the polypeptide exit tunnel while the other half is free in the cytoplasm.</text>
</comment>
<dbReference type="InterPro" id="IPR027304">
    <property type="entry name" value="Trigger_fact/SurA_dom_sf"/>
</dbReference>
<feature type="domain" description="Trigger factor C-terminal" evidence="13">
    <location>
        <begin position="267"/>
        <end position="421"/>
    </location>
</feature>
<dbReference type="InterPro" id="IPR036611">
    <property type="entry name" value="Trigger_fac_ribosome-bd_sf"/>
</dbReference>
<dbReference type="GO" id="GO:0015031">
    <property type="term" value="P:protein transport"/>
    <property type="evidence" value="ECO:0007669"/>
    <property type="project" value="UniProtKB-UniRule"/>
</dbReference>
<dbReference type="EC" id="5.2.1.8" evidence="3 9"/>
<reference evidence="14 15" key="1">
    <citation type="journal article" date="2016" name="Nat. Commun.">
        <title>Thousands of microbial genomes shed light on interconnected biogeochemical processes in an aquifer system.</title>
        <authorList>
            <person name="Anantharaman K."/>
            <person name="Brown C.T."/>
            <person name="Hug L.A."/>
            <person name="Sharon I."/>
            <person name="Castelle C.J."/>
            <person name="Probst A.J."/>
            <person name="Thomas B.C."/>
            <person name="Singh A."/>
            <person name="Wilkins M.J."/>
            <person name="Karaoz U."/>
            <person name="Brodie E.L."/>
            <person name="Williams K.H."/>
            <person name="Hubbard S.S."/>
            <person name="Banfield J.F."/>
        </authorList>
    </citation>
    <scope>NUCLEOTIDE SEQUENCE [LARGE SCALE GENOMIC DNA]</scope>
</reference>
<evidence type="ECO:0000256" key="5">
    <source>
        <dbReference type="ARBA" id="ARBA00023110"/>
    </source>
</evidence>
<comment type="similarity">
    <text evidence="2 9">Belongs to the FKBP-type PPIase family. Tig subfamily.</text>
</comment>
<dbReference type="SUPFAM" id="SSF54534">
    <property type="entry name" value="FKBP-like"/>
    <property type="match status" value="1"/>
</dbReference>
<dbReference type="Gene3D" id="3.10.50.40">
    <property type="match status" value="1"/>
</dbReference>
<evidence type="ECO:0000256" key="3">
    <source>
        <dbReference type="ARBA" id="ARBA00013194"/>
    </source>
</evidence>
<dbReference type="InterPro" id="IPR008881">
    <property type="entry name" value="Trigger_fac_ribosome-bd_bac"/>
</dbReference>
<accession>A0A1G2I701</accession>
<dbReference type="Gene3D" id="3.30.70.1050">
    <property type="entry name" value="Trigger factor ribosome-binding domain"/>
    <property type="match status" value="1"/>
</dbReference>
<evidence type="ECO:0000256" key="9">
    <source>
        <dbReference type="HAMAP-Rule" id="MF_00303"/>
    </source>
</evidence>
<dbReference type="GO" id="GO:0051301">
    <property type="term" value="P:cell division"/>
    <property type="evidence" value="ECO:0007669"/>
    <property type="project" value="UniProtKB-KW"/>
</dbReference>
<dbReference type="GO" id="GO:0003755">
    <property type="term" value="F:peptidyl-prolyl cis-trans isomerase activity"/>
    <property type="evidence" value="ECO:0007669"/>
    <property type="project" value="UniProtKB-UniRule"/>
</dbReference>
<evidence type="ECO:0000256" key="4">
    <source>
        <dbReference type="ARBA" id="ARBA00016902"/>
    </source>
</evidence>
<evidence type="ECO:0000256" key="6">
    <source>
        <dbReference type="ARBA" id="ARBA00023186"/>
    </source>
</evidence>
<keyword evidence="5 9" id="KW-0697">Rotamase</keyword>
<evidence type="ECO:0000256" key="2">
    <source>
        <dbReference type="ARBA" id="ARBA00005464"/>
    </source>
</evidence>
<name>A0A1G2I701_9BACT</name>
<comment type="caution">
    <text evidence="14">The sequence shown here is derived from an EMBL/GenBank/DDBJ whole genome shotgun (WGS) entry which is preliminary data.</text>
</comment>
<keyword evidence="10" id="KW-0175">Coiled coil</keyword>
<evidence type="ECO:0000313" key="14">
    <source>
        <dbReference type="EMBL" id="OGZ70606.1"/>
    </source>
</evidence>
<proteinExistence type="inferred from homology"/>
<dbReference type="Pfam" id="PF05698">
    <property type="entry name" value="Trigger_C"/>
    <property type="match status" value="1"/>
</dbReference>
<dbReference type="PANTHER" id="PTHR30560:SF3">
    <property type="entry name" value="TRIGGER FACTOR-LIKE PROTEIN TIG, CHLOROPLASTIC"/>
    <property type="match status" value="1"/>
</dbReference>
<sequence>MKTNLTKLPKSKMEIEFELDEQEFSRHINAALLHLKEHVKMDGFRQGHVPEAMVKEKVGQETLLMEAGDMAVKESYLKYVSDNNLEPIGEPEVQITKIAEGNPLLFKVTITVLPEINLPDYKEIVSKIIGQSAKNEVTVTDTEINDALSYLQKSRAKFSQVEREAEKKDFVEIEYQAKDINNGKEVKDRFVLGDGGLMKGFEDNLVGLKAGQEKEFLVKFPDQAPQKDLAGKDVNFKVKMVSVQKMELPEINDEFAKELGGFDNLVALKSNIKEGLIDEKTEGEKQKRRVEFLEKIAERTNFEIPEKLVDAESARLMEDLKNNLTSKFKISFEEYLASVKQTEEEIKKTFAKEAEKRIKNFLVLKEVGKKENIEISKEELEEELNKIVKNYSKEQVSKIDIKQFREYTRDVVYNEKVFQKLESFTE</sequence>
<evidence type="ECO:0000256" key="1">
    <source>
        <dbReference type="ARBA" id="ARBA00000971"/>
    </source>
</evidence>
<dbReference type="Gene3D" id="1.10.3120.10">
    <property type="entry name" value="Trigger factor, C-terminal domain"/>
    <property type="match status" value="1"/>
</dbReference>
<dbReference type="Pfam" id="PF05697">
    <property type="entry name" value="Trigger_N"/>
    <property type="match status" value="1"/>
</dbReference>
<dbReference type="GO" id="GO:0044183">
    <property type="term" value="F:protein folding chaperone"/>
    <property type="evidence" value="ECO:0007669"/>
    <property type="project" value="TreeGrafter"/>
</dbReference>
<comment type="function">
    <text evidence="9">Involved in protein export. Acts as a chaperone by maintaining the newly synthesized protein in an open conformation. Functions as a peptidyl-prolyl cis-trans isomerase.</text>
</comment>
<feature type="domain" description="PPIase FKBP-type" evidence="11">
    <location>
        <begin position="163"/>
        <end position="240"/>
    </location>
</feature>
<evidence type="ECO:0000313" key="15">
    <source>
        <dbReference type="Proteomes" id="UP000176308"/>
    </source>
</evidence>
<dbReference type="PANTHER" id="PTHR30560">
    <property type="entry name" value="TRIGGER FACTOR CHAPERONE AND PEPTIDYL-PROLYL CIS/TRANS ISOMERASE"/>
    <property type="match status" value="1"/>
</dbReference>
<keyword evidence="9" id="KW-0963">Cytoplasm</keyword>
<evidence type="ECO:0000256" key="8">
    <source>
        <dbReference type="ARBA" id="ARBA00029986"/>
    </source>
</evidence>
<dbReference type="GO" id="GO:0005737">
    <property type="term" value="C:cytoplasm"/>
    <property type="evidence" value="ECO:0007669"/>
    <property type="project" value="UniProtKB-SubCell"/>
</dbReference>
<comment type="domain">
    <text evidence="9">Consists of 3 domains; the N-terminus binds the ribosome, the middle domain has PPIase activity, while the C-terminus has intrinsic chaperone activity on its own.</text>
</comment>
<dbReference type="NCBIfam" id="TIGR00115">
    <property type="entry name" value="tig"/>
    <property type="match status" value="1"/>
</dbReference>
<dbReference type="Proteomes" id="UP000176308">
    <property type="component" value="Unassembled WGS sequence"/>
</dbReference>
<dbReference type="AlphaFoldDB" id="A0A1G2I701"/>
<dbReference type="EMBL" id="MHOX01000024">
    <property type="protein sequence ID" value="OGZ70606.1"/>
    <property type="molecule type" value="Genomic_DNA"/>
</dbReference>
<keyword evidence="9" id="KW-0132">Cell division</keyword>
<evidence type="ECO:0000259" key="13">
    <source>
        <dbReference type="Pfam" id="PF05698"/>
    </source>
</evidence>
<dbReference type="Pfam" id="PF00254">
    <property type="entry name" value="FKBP_C"/>
    <property type="match status" value="1"/>
</dbReference>
<dbReference type="GO" id="GO:0043022">
    <property type="term" value="F:ribosome binding"/>
    <property type="evidence" value="ECO:0007669"/>
    <property type="project" value="TreeGrafter"/>
</dbReference>